<dbReference type="PANTHER" id="PTHR15680">
    <property type="entry name" value="RIBOSOMAL PROTEIN L19"/>
    <property type="match status" value="1"/>
</dbReference>
<dbReference type="InterPro" id="IPR038657">
    <property type="entry name" value="Ribosomal_bL19_sf"/>
</dbReference>
<accession>A0ABS2WT81</accession>
<dbReference type="PRINTS" id="PR00061">
    <property type="entry name" value="RIBOSOMALL19"/>
</dbReference>
<organism evidence="7 8">
    <name type="scientific">Sulfurospirillum tamanense</name>
    <dbReference type="NCBI Taxonomy" id="2813362"/>
    <lineage>
        <taxon>Bacteria</taxon>
        <taxon>Pseudomonadati</taxon>
        <taxon>Campylobacterota</taxon>
        <taxon>Epsilonproteobacteria</taxon>
        <taxon>Campylobacterales</taxon>
        <taxon>Sulfurospirillaceae</taxon>
        <taxon>Sulfurospirillum</taxon>
    </lineage>
</organism>
<dbReference type="HAMAP" id="MF_00402">
    <property type="entry name" value="Ribosomal_bL19"/>
    <property type="match status" value="1"/>
</dbReference>
<dbReference type="PIRSF" id="PIRSF002191">
    <property type="entry name" value="Ribosomal_L19"/>
    <property type="match status" value="1"/>
</dbReference>
<reference evidence="7 8" key="3">
    <citation type="submission" date="2021-02" db="EMBL/GenBank/DDBJ databases">
        <authorList>
            <person name="Merkel A.Y."/>
        </authorList>
    </citation>
    <scope>NUCLEOTIDE SEQUENCE [LARGE SCALE GENOMIC DNA]</scope>
    <source>
        <strain evidence="7 8">T05b</strain>
    </source>
</reference>
<reference evidence="8" key="1">
    <citation type="submission" date="2021-02" db="EMBL/GenBank/DDBJ databases">
        <title>Sulfurospirillum tamanensis sp. nov.</title>
        <authorList>
            <person name="Merkel A.Y."/>
        </authorList>
    </citation>
    <scope>NUCLEOTIDE SEQUENCE [LARGE SCALE GENOMIC DNA]</scope>
    <source>
        <strain evidence="8">T05b</strain>
    </source>
</reference>
<protein>
    <recommendedName>
        <fullName evidence="4 5">Large ribosomal subunit protein bL19</fullName>
    </recommendedName>
</protein>
<evidence type="ECO:0000313" key="8">
    <source>
        <dbReference type="Proteomes" id="UP000703590"/>
    </source>
</evidence>
<comment type="function">
    <text evidence="5 6">This protein is located at the 30S-50S ribosomal subunit interface and may play a role in the structure and function of the aminoacyl-tRNA binding site.</text>
</comment>
<dbReference type="NCBIfam" id="TIGR01024">
    <property type="entry name" value="rplS_bact"/>
    <property type="match status" value="1"/>
</dbReference>
<evidence type="ECO:0000256" key="4">
    <source>
        <dbReference type="ARBA" id="ARBA00035171"/>
    </source>
</evidence>
<evidence type="ECO:0000256" key="5">
    <source>
        <dbReference type="HAMAP-Rule" id="MF_00402"/>
    </source>
</evidence>
<keyword evidence="8" id="KW-1185">Reference proteome</keyword>
<evidence type="ECO:0000256" key="2">
    <source>
        <dbReference type="ARBA" id="ARBA00022980"/>
    </source>
</evidence>
<dbReference type="Pfam" id="PF01245">
    <property type="entry name" value="Ribosomal_L19"/>
    <property type="match status" value="1"/>
</dbReference>
<gene>
    <name evidence="5 7" type="primary">rplS</name>
    <name evidence="7" type="ORF">JWV37_08720</name>
</gene>
<dbReference type="GO" id="GO:0005840">
    <property type="term" value="C:ribosome"/>
    <property type="evidence" value="ECO:0007669"/>
    <property type="project" value="UniProtKB-KW"/>
</dbReference>
<dbReference type="InterPro" id="IPR018257">
    <property type="entry name" value="Ribosomal_bL19_CS"/>
</dbReference>
<evidence type="ECO:0000256" key="1">
    <source>
        <dbReference type="ARBA" id="ARBA00005781"/>
    </source>
</evidence>
<evidence type="ECO:0000313" key="7">
    <source>
        <dbReference type="EMBL" id="MBN2964863.1"/>
    </source>
</evidence>
<keyword evidence="2 5" id="KW-0689">Ribosomal protein</keyword>
<reference evidence="7 8" key="2">
    <citation type="submission" date="2021-02" db="EMBL/GenBank/DDBJ databases">
        <title>Sulfurospirillum tamanensis sp. nov.</title>
        <authorList>
            <person name="Frolova A."/>
            <person name="Merkel A."/>
            <person name="Slobodkin A."/>
        </authorList>
    </citation>
    <scope>NUCLEOTIDE SEQUENCE [LARGE SCALE GENOMIC DNA]</scope>
    <source>
        <strain evidence="7 8">T05b</strain>
    </source>
</reference>
<dbReference type="RefSeq" id="WP_205459409.1">
    <property type="nucleotide sequence ID" value="NZ_JAFHKK010000018.1"/>
</dbReference>
<name>A0ABS2WT81_9BACT</name>
<dbReference type="SUPFAM" id="SSF50104">
    <property type="entry name" value="Translation proteins SH3-like domain"/>
    <property type="match status" value="1"/>
</dbReference>
<evidence type="ECO:0000256" key="6">
    <source>
        <dbReference type="RuleBase" id="RU000559"/>
    </source>
</evidence>
<evidence type="ECO:0000256" key="3">
    <source>
        <dbReference type="ARBA" id="ARBA00023274"/>
    </source>
</evidence>
<dbReference type="PANTHER" id="PTHR15680:SF9">
    <property type="entry name" value="LARGE RIBOSOMAL SUBUNIT PROTEIN BL19M"/>
    <property type="match status" value="1"/>
</dbReference>
<dbReference type="Proteomes" id="UP000703590">
    <property type="component" value="Unassembled WGS sequence"/>
</dbReference>
<dbReference type="PROSITE" id="PS01015">
    <property type="entry name" value="RIBOSOMAL_L19"/>
    <property type="match status" value="1"/>
</dbReference>
<comment type="similarity">
    <text evidence="1 5 6">Belongs to the bacterial ribosomal protein bL19 family.</text>
</comment>
<dbReference type="InterPro" id="IPR008991">
    <property type="entry name" value="Translation_prot_SH3-like_sf"/>
</dbReference>
<keyword evidence="3 5" id="KW-0687">Ribonucleoprotein</keyword>
<sequence>MRNKYIDAFENAQVASKNVPDFRAGDTLRVAVMIKEGEKQRVQNFEGVCIARRGTGTGETFIIRKIGANSVGVERIFPIFSDSIQDITVLRRGRVRRAKLFYLRGLRGKSARIKELKRPQ</sequence>
<dbReference type="EMBL" id="JAFHKK010000018">
    <property type="protein sequence ID" value="MBN2964863.1"/>
    <property type="molecule type" value="Genomic_DNA"/>
</dbReference>
<proteinExistence type="inferred from homology"/>
<dbReference type="InterPro" id="IPR001857">
    <property type="entry name" value="Ribosomal_bL19"/>
</dbReference>
<comment type="caution">
    <text evidence="7">The sequence shown here is derived from an EMBL/GenBank/DDBJ whole genome shotgun (WGS) entry which is preliminary data.</text>
</comment>
<dbReference type="Gene3D" id="2.30.30.790">
    <property type="match status" value="1"/>
</dbReference>